<dbReference type="GO" id="GO:0005794">
    <property type="term" value="C:Golgi apparatus"/>
    <property type="evidence" value="ECO:0007669"/>
    <property type="project" value="TreeGrafter"/>
</dbReference>
<name>A0AAN9BFK4_9CAEN</name>
<dbReference type="InterPro" id="IPR009637">
    <property type="entry name" value="GPR107/GPR108-like"/>
</dbReference>
<dbReference type="GO" id="GO:0005829">
    <property type="term" value="C:cytosol"/>
    <property type="evidence" value="ECO:0007669"/>
    <property type="project" value="GOC"/>
</dbReference>
<dbReference type="EMBL" id="JBAMIC010000008">
    <property type="protein sequence ID" value="KAK7104865.1"/>
    <property type="molecule type" value="Genomic_DNA"/>
</dbReference>
<evidence type="ECO:0000313" key="10">
    <source>
        <dbReference type="Proteomes" id="UP001374579"/>
    </source>
</evidence>
<evidence type="ECO:0000256" key="1">
    <source>
        <dbReference type="ARBA" id="ARBA00004141"/>
    </source>
</evidence>
<protein>
    <recommendedName>
        <fullName evidence="8">GOST seven transmembrane domain-containing protein</fullName>
    </recommendedName>
</protein>
<feature type="domain" description="GOST seven transmembrane" evidence="8">
    <location>
        <begin position="14"/>
        <end position="106"/>
    </location>
</feature>
<feature type="transmembrane region" description="Helical" evidence="7">
    <location>
        <begin position="82"/>
        <end position="99"/>
    </location>
</feature>
<evidence type="ECO:0000256" key="4">
    <source>
        <dbReference type="ARBA" id="ARBA00022989"/>
    </source>
</evidence>
<feature type="transmembrane region" description="Helical" evidence="7">
    <location>
        <begin position="39"/>
        <end position="62"/>
    </location>
</feature>
<dbReference type="Proteomes" id="UP001374579">
    <property type="component" value="Unassembled WGS sequence"/>
</dbReference>
<dbReference type="PANTHER" id="PTHR21229">
    <property type="entry name" value="LUNG SEVEN TRANSMEMBRANE RECEPTOR"/>
    <property type="match status" value="1"/>
</dbReference>
<organism evidence="9 10">
    <name type="scientific">Littorina saxatilis</name>
    <dbReference type="NCBI Taxonomy" id="31220"/>
    <lineage>
        <taxon>Eukaryota</taxon>
        <taxon>Metazoa</taxon>
        <taxon>Spiralia</taxon>
        <taxon>Lophotrochozoa</taxon>
        <taxon>Mollusca</taxon>
        <taxon>Gastropoda</taxon>
        <taxon>Caenogastropoda</taxon>
        <taxon>Littorinimorpha</taxon>
        <taxon>Littorinoidea</taxon>
        <taxon>Littorinidae</taxon>
        <taxon>Littorina</taxon>
    </lineage>
</organism>
<accession>A0AAN9BFK4</accession>
<dbReference type="InterPro" id="IPR053937">
    <property type="entry name" value="GOST_TM"/>
</dbReference>
<evidence type="ECO:0000256" key="6">
    <source>
        <dbReference type="SAM" id="MobiDB-lite"/>
    </source>
</evidence>
<evidence type="ECO:0000313" key="9">
    <source>
        <dbReference type="EMBL" id="KAK7104865.1"/>
    </source>
</evidence>
<evidence type="ECO:0000256" key="2">
    <source>
        <dbReference type="ARBA" id="ARBA00022692"/>
    </source>
</evidence>
<comment type="caution">
    <text evidence="9">The sequence shown here is derived from an EMBL/GenBank/DDBJ whole genome shotgun (WGS) entry which is preliminary data.</text>
</comment>
<comment type="subcellular location">
    <subcellularLocation>
        <location evidence="1">Membrane</location>
        <topology evidence="1">Multi-pass membrane protein</topology>
    </subcellularLocation>
</comment>
<keyword evidence="4 7" id="KW-1133">Transmembrane helix</keyword>
<keyword evidence="5 7" id="KW-0472">Membrane</keyword>
<evidence type="ECO:0000259" key="8">
    <source>
        <dbReference type="Pfam" id="PF06814"/>
    </source>
</evidence>
<feature type="region of interest" description="Disordered" evidence="6">
    <location>
        <begin position="136"/>
        <end position="156"/>
    </location>
</feature>
<keyword evidence="2 7" id="KW-0812">Transmembrane</keyword>
<dbReference type="GO" id="GO:0042147">
    <property type="term" value="P:retrograde transport, endosome to Golgi"/>
    <property type="evidence" value="ECO:0007669"/>
    <property type="project" value="TreeGrafter"/>
</dbReference>
<keyword evidence="10" id="KW-1185">Reference proteome</keyword>
<gene>
    <name evidence="9" type="ORF">V1264_019515</name>
</gene>
<evidence type="ECO:0000256" key="7">
    <source>
        <dbReference type="SAM" id="Phobius"/>
    </source>
</evidence>
<evidence type="ECO:0000256" key="3">
    <source>
        <dbReference type="ARBA" id="ARBA00022729"/>
    </source>
</evidence>
<proteinExistence type="predicted"/>
<dbReference type="Pfam" id="PF06814">
    <property type="entry name" value="GOST_TM"/>
    <property type="match status" value="1"/>
</dbReference>
<reference evidence="9 10" key="1">
    <citation type="submission" date="2024-02" db="EMBL/GenBank/DDBJ databases">
        <title>Chromosome-scale genome assembly of the rough periwinkle Littorina saxatilis.</title>
        <authorList>
            <person name="De Jode A."/>
            <person name="Faria R."/>
            <person name="Formenti G."/>
            <person name="Sims Y."/>
            <person name="Smith T.P."/>
            <person name="Tracey A."/>
            <person name="Wood J.M.D."/>
            <person name="Zagrodzka Z.B."/>
            <person name="Johannesson K."/>
            <person name="Butlin R.K."/>
            <person name="Leder E.H."/>
        </authorList>
    </citation>
    <scope>NUCLEOTIDE SEQUENCE [LARGE SCALE GENOMIC DNA]</scope>
    <source>
        <strain evidence="9">Snail1</strain>
        <tissue evidence="9">Muscle</tissue>
    </source>
</reference>
<keyword evidence="3" id="KW-0732">Signal</keyword>
<dbReference type="PANTHER" id="PTHR21229:SF1">
    <property type="entry name" value="GH17801P"/>
    <property type="match status" value="1"/>
</dbReference>
<dbReference type="GO" id="GO:0016020">
    <property type="term" value="C:membrane"/>
    <property type="evidence" value="ECO:0007669"/>
    <property type="project" value="UniProtKB-SubCell"/>
</dbReference>
<sequence>MAIGIRSSFYFLDCDHIFSSLIQTTRTLRLRRNVVKLTLYRHFTNTLIFNVLASVAYMIWFMTQHKFKECIKDWKQLWVDEAFWHMLFVVLVLIIMLLWRPTVNNQRYAFSPLLDAADEEDEDDMTMNDAFDGMKMRGVKNGSPKQRDQKNRVEDDLRWVEENIPSSVADKALPTLLDSDEELMTTKFEMSKME</sequence>
<feature type="compositionally biased region" description="Basic and acidic residues" evidence="6">
    <location>
        <begin position="145"/>
        <end position="156"/>
    </location>
</feature>
<evidence type="ECO:0000256" key="5">
    <source>
        <dbReference type="ARBA" id="ARBA00023136"/>
    </source>
</evidence>
<dbReference type="AlphaFoldDB" id="A0AAN9BFK4"/>